<dbReference type="PROSITE" id="PS50011">
    <property type="entry name" value="PROTEIN_KINASE_DOM"/>
    <property type="match status" value="1"/>
</dbReference>
<dbReference type="GO" id="GO:0005524">
    <property type="term" value="F:ATP binding"/>
    <property type="evidence" value="ECO:0007669"/>
    <property type="project" value="UniProtKB-UniRule"/>
</dbReference>
<proteinExistence type="predicted"/>
<dbReference type="AlphaFoldDB" id="A0A507CCB5"/>
<comment type="caution">
    <text evidence="6">The sequence shown here is derived from an EMBL/GenBank/DDBJ whole genome shotgun (WGS) entry which is preliminary data.</text>
</comment>
<feature type="binding site" evidence="3">
    <location>
        <position position="54"/>
    </location>
    <ligand>
        <name>ATP</name>
        <dbReference type="ChEBI" id="CHEBI:30616"/>
    </ligand>
</feature>
<dbReference type="InterPro" id="IPR036181">
    <property type="entry name" value="MIT_dom_sf"/>
</dbReference>
<feature type="compositionally biased region" description="Polar residues" evidence="4">
    <location>
        <begin position="404"/>
        <end position="414"/>
    </location>
</feature>
<reference evidence="6 7" key="1">
    <citation type="journal article" date="2019" name="Sci. Rep.">
        <title>Comparative genomics of chytrid fungi reveal insights into the obligate biotrophic and pathogenic lifestyle of Synchytrium endobioticum.</title>
        <authorList>
            <person name="van de Vossenberg B.T.L.H."/>
            <person name="Warris S."/>
            <person name="Nguyen H.D.T."/>
            <person name="van Gent-Pelzer M.P.E."/>
            <person name="Joly D.L."/>
            <person name="van de Geest H.C."/>
            <person name="Bonants P.J.M."/>
            <person name="Smith D.S."/>
            <person name="Levesque C.A."/>
            <person name="van der Lee T.A.J."/>
        </authorList>
    </citation>
    <scope>NUCLEOTIDE SEQUENCE [LARGE SCALE GENOMIC DNA]</scope>
    <source>
        <strain evidence="6 7">JEL517</strain>
    </source>
</reference>
<dbReference type="EMBL" id="QEAO01000007">
    <property type="protein sequence ID" value="TPX35666.1"/>
    <property type="molecule type" value="Genomic_DNA"/>
</dbReference>
<dbReference type="GO" id="GO:0004674">
    <property type="term" value="F:protein serine/threonine kinase activity"/>
    <property type="evidence" value="ECO:0007669"/>
    <property type="project" value="InterPro"/>
</dbReference>
<name>A0A507CCB5_9FUNG</name>
<feature type="region of interest" description="Disordered" evidence="4">
    <location>
        <begin position="388"/>
        <end position="432"/>
    </location>
</feature>
<dbReference type="OrthoDB" id="346907at2759"/>
<dbReference type="SMART" id="SM00220">
    <property type="entry name" value="S_TKc"/>
    <property type="match status" value="1"/>
</dbReference>
<evidence type="ECO:0000256" key="3">
    <source>
        <dbReference type="PROSITE-ProRule" id="PRU10141"/>
    </source>
</evidence>
<dbReference type="RefSeq" id="XP_031026098.1">
    <property type="nucleotide sequence ID" value="XM_031167857.1"/>
</dbReference>
<feature type="domain" description="Protein kinase" evidence="5">
    <location>
        <begin position="15"/>
        <end position="290"/>
    </location>
</feature>
<evidence type="ECO:0000256" key="4">
    <source>
        <dbReference type="SAM" id="MobiDB-lite"/>
    </source>
</evidence>
<sequence>MTTFVPFPTLPSDLYTLVSKLGSGSSGNVYLAKLNPTKNKAFKPARRPEQVAVKVVLRSGLKVKGAEAGERILQEVSILKRLSHPHIVKFVDVEWDTQHILILTEYCDLGNLQEYLNRKRNKRLPESDAKVLFRQLVAGLHFLWTNGLVHRDLKPANLLLSGSPASPTLKIADFGISQFEDASNGVMTDKIGTLYMAPEVFTGIYDSRCDLWSIGCIYYEMLSGTPPFGHATSKDAIISHLKSPTPECIALPPSIESNTSPQASEMIRRLLTRNPASRITFRELFESTYLDLEHLPSPESLGVGVEMAAEALALDNQVFASDAASKAQVKDVEQIDRVVWLYAEAVAHLLAHVQWVGNSSKGGEGVKKRIVEYIQRAEALKEEAQLMRNSGGGAVRSEVDNKRNWTQWNRPSQRSSNSIPPSTPLSSTTTPSALSSQGRIVLAQAQELVDSGLPASALPLFDEGLGFMIRALQQTGNGSEKEKLRGQVDYWFDVAERVKEVVHGGSASNGGSRRVGSAGKKDSLINIHYRASVVDGGESLDEHSGGGSTSKDGCLTM</sequence>
<dbReference type="Pfam" id="PF00069">
    <property type="entry name" value="Pkinase"/>
    <property type="match status" value="1"/>
</dbReference>
<dbReference type="PANTHER" id="PTHR24348">
    <property type="entry name" value="SERINE/THREONINE-PROTEIN KINASE UNC-51-RELATED"/>
    <property type="match status" value="1"/>
</dbReference>
<dbReference type="STRING" id="1806994.A0A507CCB5"/>
<evidence type="ECO:0000259" key="5">
    <source>
        <dbReference type="PROSITE" id="PS50011"/>
    </source>
</evidence>
<dbReference type="SUPFAM" id="SSF116846">
    <property type="entry name" value="MIT domain"/>
    <property type="match status" value="2"/>
</dbReference>
<dbReference type="InterPro" id="IPR008271">
    <property type="entry name" value="Ser/Thr_kinase_AS"/>
</dbReference>
<organism evidence="6 7">
    <name type="scientific">Synchytrium microbalum</name>
    <dbReference type="NCBI Taxonomy" id="1806994"/>
    <lineage>
        <taxon>Eukaryota</taxon>
        <taxon>Fungi</taxon>
        <taxon>Fungi incertae sedis</taxon>
        <taxon>Chytridiomycota</taxon>
        <taxon>Chytridiomycota incertae sedis</taxon>
        <taxon>Chytridiomycetes</taxon>
        <taxon>Synchytriales</taxon>
        <taxon>Synchytriaceae</taxon>
        <taxon>Synchytrium</taxon>
    </lineage>
</organism>
<dbReference type="Gene3D" id="1.20.58.80">
    <property type="entry name" value="Phosphotransferase system, lactose/cellobiose-type IIA subunit"/>
    <property type="match status" value="2"/>
</dbReference>
<dbReference type="SUPFAM" id="SSF56112">
    <property type="entry name" value="Protein kinase-like (PK-like)"/>
    <property type="match status" value="1"/>
</dbReference>
<keyword evidence="7" id="KW-1185">Reference proteome</keyword>
<evidence type="ECO:0000256" key="2">
    <source>
        <dbReference type="ARBA" id="ARBA00022840"/>
    </source>
</evidence>
<dbReference type="GO" id="GO:0005737">
    <property type="term" value="C:cytoplasm"/>
    <property type="evidence" value="ECO:0007669"/>
    <property type="project" value="TreeGrafter"/>
</dbReference>
<evidence type="ECO:0000256" key="1">
    <source>
        <dbReference type="ARBA" id="ARBA00022741"/>
    </source>
</evidence>
<accession>A0A507CCB5</accession>
<dbReference type="PROSITE" id="PS00108">
    <property type="entry name" value="PROTEIN_KINASE_ST"/>
    <property type="match status" value="1"/>
</dbReference>
<dbReference type="PANTHER" id="PTHR24348:SF68">
    <property type="entry name" value="SERINE_THREONINE-PROTEIN KINASE ATG1C"/>
    <property type="match status" value="1"/>
</dbReference>
<dbReference type="Proteomes" id="UP000319731">
    <property type="component" value="Unassembled WGS sequence"/>
</dbReference>
<dbReference type="InterPro" id="IPR045269">
    <property type="entry name" value="Atg1-like"/>
</dbReference>
<dbReference type="GeneID" id="42003154"/>
<dbReference type="InterPro" id="IPR011009">
    <property type="entry name" value="Kinase-like_dom_sf"/>
</dbReference>
<gene>
    <name evidence="6" type="ORF">SmJEL517_g01929</name>
</gene>
<dbReference type="GO" id="GO:0010506">
    <property type="term" value="P:regulation of autophagy"/>
    <property type="evidence" value="ECO:0007669"/>
    <property type="project" value="InterPro"/>
</dbReference>
<dbReference type="Gene3D" id="3.30.200.20">
    <property type="entry name" value="Phosphorylase Kinase, domain 1"/>
    <property type="match status" value="1"/>
</dbReference>
<feature type="compositionally biased region" description="Low complexity" evidence="4">
    <location>
        <begin position="415"/>
        <end position="432"/>
    </location>
</feature>
<dbReference type="PROSITE" id="PS00107">
    <property type="entry name" value="PROTEIN_KINASE_ATP"/>
    <property type="match status" value="1"/>
</dbReference>
<evidence type="ECO:0000313" key="7">
    <source>
        <dbReference type="Proteomes" id="UP000319731"/>
    </source>
</evidence>
<dbReference type="Gene3D" id="1.10.510.10">
    <property type="entry name" value="Transferase(Phosphotransferase) domain 1"/>
    <property type="match status" value="1"/>
</dbReference>
<dbReference type="InterPro" id="IPR017441">
    <property type="entry name" value="Protein_kinase_ATP_BS"/>
</dbReference>
<protein>
    <recommendedName>
        <fullName evidence="5">Protein kinase domain-containing protein</fullName>
    </recommendedName>
</protein>
<evidence type="ECO:0000313" key="6">
    <source>
        <dbReference type="EMBL" id="TPX35666.1"/>
    </source>
</evidence>
<keyword evidence="1 3" id="KW-0547">Nucleotide-binding</keyword>
<feature type="region of interest" description="Disordered" evidence="4">
    <location>
        <begin position="538"/>
        <end position="557"/>
    </location>
</feature>
<dbReference type="InterPro" id="IPR000719">
    <property type="entry name" value="Prot_kinase_dom"/>
</dbReference>
<keyword evidence="2 3" id="KW-0067">ATP-binding</keyword>